<dbReference type="SUPFAM" id="SSF52172">
    <property type="entry name" value="CheY-like"/>
    <property type="match status" value="1"/>
</dbReference>
<dbReference type="AlphaFoldDB" id="A0A540VDW8"/>
<dbReference type="Gene3D" id="1.10.10.10">
    <property type="entry name" value="Winged helix-like DNA-binding domain superfamily/Winged helix DNA-binding domain"/>
    <property type="match status" value="1"/>
</dbReference>
<evidence type="ECO:0000313" key="10">
    <source>
        <dbReference type="EMBL" id="TQE94313.1"/>
    </source>
</evidence>
<keyword evidence="4 7" id="KW-0238">DNA-binding</keyword>
<evidence type="ECO:0000256" key="1">
    <source>
        <dbReference type="ARBA" id="ARBA00022553"/>
    </source>
</evidence>
<dbReference type="EMBL" id="VIGC01000025">
    <property type="protein sequence ID" value="TQE94313.1"/>
    <property type="molecule type" value="Genomic_DNA"/>
</dbReference>
<dbReference type="InterPro" id="IPR001867">
    <property type="entry name" value="OmpR/PhoB-type_DNA-bd"/>
</dbReference>
<dbReference type="GO" id="GO:0032993">
    <property type="term" value="C:protein-DNA complex"/>
    <property type="evidence" value="ECO:0007669"/>
    <property type="project" value="TreeGrafter"/>
</dbReference>
<dbReference type="SMART" id="SM00862">
    <property type="entry name" value="Trans_reg_C"/>
    <property type="match status" value="1"/>
</dbReference>
<dbReference type="Proteomes" id="UP000317371">
    <property type="component" value="Unassembled WGS sequence"/>
</dbReference>
<proteinExistence type="predicted"/>
<dbReference type="InterPro" id="IPR039420">
    <property type="entry name" value="WalR-like"/>
</dbReference>
<dbReference type="OrthoDB" id="9790454at2"/>
<accession>A0A540VDW8</accession>
<feature type="domain" description="Response regulatory" evidence="8">
    <location>
        <begin position="5"/>
        <end position="118"/>
    </location>
</feature>
<sequence>MSSSKILVVDDEESIVEVVTLYLRRAGFQVEIAHDGQTALRALTLSPPDLVILDLMLPQVDGLEITRRLRAEGNTPIIMLTARGEESDRILGLEMGADDYVVKPFSPQELVSRVRAVLRRTQQANALQKARPLVFPNLRIDPRSRLVTVPHGEVELTAREFDLLWLLASHPRQVFSRSQLLDRVWGERDYLDPSTVTVHVRRLREKIEPDPANPRYIQTVWGVGYRFDPESGPGE</sequence>
<evidence type="ECO:0000259" key="9">
    <source>
        <dbReference type="PROSITE" id="PS51755"/>
    </source>
</evidence>
<name>A0A540VDW8_9CHLR</name>
<dbReference type="FunFam" id="3.40.50.2300:FF:000001">
    <property type="entry name" value="DNA-binding response regulator PhoB"/>
    <property type="match status" value="1"/>
</dbReference>
<dbReference type="Pfam" id="PF00486">
    <property type="entry name" value="Trans_reg_C"/>
    <property type="match status" value="1"/>
</dbReference>
<comment type="caution">
    <text evidence="10">The sequence shown here is derived from an EMBL/GenBank/DDBJ whole genome shotgun (WGS) entry which is preliminary data.</text>
</comment>
<dbReference type="FunFam" id="1.10.10.10:FF:000018">
    <property type="entry name" value="DNA-binding response regulator ResD"/>
    <property type="match status" value="1"/>
</dbReference>
<dbReference type="CDD" id="cd00383">
    <property type="entry name" value="trans_reg_C"/>
    <property type="match status" value="1"/>
</dbReference>
<reference evidence="10 11" key="1">
    <citation type="submission" date="2019-06" db="EMBL/GenBank/DDBJ databases">
        <title>Genome sequence of Litorilinea aerophila BAA-2444.</title>
        <authorList>
            <person name="Maclea K.S."/>
            <person name="Maurais E.G."/>
            <person name="Iannazzi L.C."/>
        </authorList>
    </citation>
    <scope>NUCLEOTIDE SEQUENCE [LARGE SCALE GENOMIC DNA]</scope>
    <source>
        <strain evidence="10 11">ATCC BAA-2444</strain>
    </source>
</reference>
<dbReference type="Gene3D" id="6.10.250.690">
    <property type="match status" value="1"/>
</dbReference>
<dbReference type="PROSITE" id="PS50110">
    <property type="entry name" value="RESPONSE_REGULATORY"/>
    <property type="match status" value="1"/>
</dbReference>
<evidence type="ECO:0000256" key="6">
    <source>
        <dbReference type="PROSITE-ProRule" id="PRU00169"/>
    </source>
</evidence>
<dbReference type="Pfam" id="PF00072">
    <property type="entry name" value="Response_reg"/>
    <property type="match status" value="1"/>
</dbReference>
<evidence type="ECO:0000256" key="4">
    <source>
        <dbReference type="ARBA" id="ARBA00023125"/>
    </source>
</evidence>
<dbReference type="GO" id="GO:0000976">
    <property type="term" value="F:transcription cis-regulatory region binding"/>
    <property type="evidence" value="ECO:0007669"/>
    <property type="project" value="TreeGrafter"/>
</dbReference>
<evidence type="ECO:0000256" key="5">
    <source>
        <dbReference type="ARBA" id="ARBA00023163"/>
    </source>
</evidence>
<dbReference type="InterPro" id="IPR011006">
    <property type="entry name" value="CheY-like_superfamily"/>
</dbReference>
<dbReference type="PANTHER" id="PTHR48111:SF1">
    <property type="entry name" value="TWO-COMPONENT RESPONSE REGULATOR ORR33"/>
    <property type="match status" value="1"/>
</dbReference>
<dbReference type="SMART" id="SM00448">
    <property type="entry name" value="REC"/>
    <property type="match status" value="1"/>
</dbReference>
<feature type="DNA-binding region" description="OmpR/PhoB-type" evidence="7">
    <location>
        <begin position="130"/>
        <end position="229"/>
    </location>
</feature>
<feature type="domain" description="OmpR/PhoB-type" evidence="9">
    <location>
        <begin position="130"/>
        <end position="229"/>
    </location>
</feature>
<dbReference type="GO" id="GO:0000156">
    <property type="term" value="F:phosphorelay response regulator activity"/>
    <property type="evidence" value="ECO:0007669"/>
    <property type="project" value="TreeGrafter"/>
</dbReference>
<dbReference type="GO" id="GO:0005829">
    <property type="term" value="C:cytosol"/>
    <property type="evidence" value="ECO:0007669"/>
    <property type="project" value="TreeGrafter"/>
</dbReference>
<keyword evidence="2" id="KW-0902">Two-component regulatory system</keyword>
<evidence type="ECO:0000259" key="8">
    <source>
        <dbReference type="PROSITE" id="PS50110"/>
    </source>
</evidence>
<dbReference type="InterPro" id="IPR001789">
    <property type="entry name" value="Sig_transdc_resp-reg_receiver"/>
</dbReference>
<dbReference type="GO" id="GO:0006355">
    <property type="term" value="P:regulation of DNA-templated transcription"/>
    <property type="evidence" value="ECO:0007669"/>
    <property type="project" value="InterPro"/>
</dbReference>
<organism evidence="10 11">
    <name type="scientific">Litorilinea aerophila</name>
    <dbReference type="NCBI Taxonomy" id="1204385"/>
    <lineage>
        <taxon>Bacteria</taxon>
        <taxon>Bacillati</taxon>
        <taxon>Chloroflexota</taxon>
        <taxon>Caldilineae</taxon>
        <taxon>Caldilineales</taxon>
        <taxon>Caldilineaceae</taxon>
        <taxon>Litorilinea</taxon>
    </lineage>
</organism>
<dbReference type="Gene3D" id="3.40.50.2300">
    <property type="match status" value="1"/>
</dbReference>
<dbReference type="InParanoid" id="A0A540VDW8"/>
<evidence type="ECO:0000256" key="7">
    <source>
        <dbReference type="PROSITE-ProRule" id="PRU01091"/>
    </source>
</evidence>
<evidence type="ECO:0000256" key="2">
    <source>
        <dbReference type="ARBA" id="ARBA00023012"/>
    </source>
</evidence>
<evidence type="ECO:0000313" key="11">
    <source>
        <dbReference type="Proteomes" id="UP000317371"/>
    </source>
</evidence>
<gene>
    <name evidence="10" type="ORF">FKZ61_17330</name>
</gene>
<dbReference type="FunCoup" id="A0A540VDW8">
    <property type="interactions" value="99"/>
</dbReference>
<keyword evidence="3" id="KW-0805">Transcription regulation</keyword>
<feature type="modified residue" description="4-aspartylphosphate" evidence="6">
    <location>
        <position position="54"/>
    </location>
</feature>
<protein>
    <submittedName>
        <fullName evidence="10">Response regulator transcription factor</fullName>
    </submittedName>
</protein>
<keyword evidence="1 6" id="KW-0597">Phosphoprotein</keyword>
<evidence type="ECO:0000256" key="3">
    <source>
        <dbReference type="ARBA" id="ARBA00023015"/>
    </source>
</evidence>
<keyword evidence="11" id="KW-1185">Reference proteome</keyword>
<dbReference type="PROSITE" id="PS51755">
    <property type="entry name" value="OMPR_PHOB"/>
    <property type="match status" value="1"/>
</dbReference>
<keyword evidence="5" id="KW-0804">Transcription</keyword>
<dbReference type="PANTHER" id="PTHR48111">
    <property type="entry name" value="REGULATOR OF RPOS"/>
    <property type="match status" value="1"/>
</dbReference>
<dbReference type="InterPro" id="IPR036388">
    <property type="entry name" value="WH-like_DNA-bd_sf"/>
</dbReference>